<evidence type="ECO:0000313" key="2">
    <source>
        <dbReference type="Proteomes" id="UP001497497"/>
    </source>
</evidence>
<evidence type="ECO:0008006" key="3">
    <source>
        <dbReference type="Google" id="ProtNLM"/>
    </source>
</evidence>
<comment type="caution">
    <text evidence="1">The sequence shown here is derived from an EMBL/GenBank/DDBJ whole genome shotgun (WGS) entry which is preliminary data.</text>
</comment>
<organism evidence="1 2">
    <name type="scientific">Lymnaea stagnalis</name>
    <name type="common">Great pond snail</name>
    <name type="synonym">Helix stagnalis</name>
    <dbReference type="NCBI Taxonomy" id="6523"/>
    <lineage>
        <taxon>Eukaryota</taxon>
        <taxon>Metazoa</taxon>
        <taxon>Spiralia</taxon>
        <taxon>Lophotrochozoa</taxon>
        <taxon>Mollusca</taxon>
        <taxon>Gastropoda</taxon>
        <taxon>Heterobranchia</taxon>
        <taxon>Euthyneura</taxon>
        <taxon>Panpulmonata</taxon>
        <taxon>Hygrophila</taxon>
        <taxon>Lymnaeoidea</taxon>
        <taxon>Lymnaeidae</taxon>
        <taxon>Lymnaea</taxon>
    </lineage>
</organism>
<gene>
    <name evidence="1" type="ORF">GSLYS_00019160001</name>
</gene>
<protein>
    <recommendedName>
        <fullName evidence="3">Transcription termination factor 4, mitochondrial</fullName>
    </recommendedName>
</protein>
<dbReference type="EMBL" id="CAXITT010000734">
    <property type="protein sequence ID" value="CAL1545783.1"/>
    <property type="molecule type" value="Genomic_DNA"/>
</dbReference>
<dbReference type="Proteomes" id="UP001497497">
    <property type="component" value="Unassembled WGS sequence"/>
</dbReference>
<name>A0AAV2IHW4_LYMST</name>
<dbReference type="AlphaFoldDB" id="A0AAV2IHW4"/>
<evidence type="ECO:0000313" key="1">
    <source>
        <dbReference type="EMBL" id="CAL1545783.1"/>
    </source>
</evidence>
<proteinExistence type="predicted"/>
<reference evidence="1 2" key="1">
    <citation type="submission" date="2024-04" db="EMBL/GenBank/DDBJ databases">
        <authorList>
            <consortium name="Genoscope - CEA"/>
            <person name="William W."/>
        </authorList>
    </citation>
    <scope>NUCLEOTIDE SEQUENCE [LARGE SCALE GENOMIC DNA]</scope>
</reference>
<sequence>MNVILGRQLDANYCLKLVWRNSRVPMTHLFSVVQSSRGLEFNLISNKIFGPHSMPICTSSTFHTSSKLAAYIGNSSKRQSLSEDLRNKHDDEIQVVHEDGQSDKKRMSRTKINMLYLMIRPGFYRRSTPVETFSYQNPKPFSFFDETQYKDKLNEGPAVKEYKAELQPSNTGKLRHSFPKSLVTQIEITPDSTKRKRSRKHEVKQHPDMVKLINIKYPFRNRSKDVPVKTVNFKECQLFLKSQGIPYDELEYYPDVQMMSKNEILECILKLKEHNIHNVFSLFLIRRIYLEMSLEMPCRADMKKRKNGIRRLCSLRTVQDYLELCQILNKPDLDIRGLMDKLAELGNSDDLFVILKKVKRLQSVGATSEDILNNLELLLGYEFFYEKIELYEKTLLHTTLPHFPVKLFFAKKLNTFKEQLALGDEIQEMANMLGVSLTEFQACWGFRIHNTVELKYKIQMCLNAGISKQDIFNHLKMLDTFPVEKCHAATTCFRTSGLPASVYVLHHMESTLEMNGGTHAACDETTDSSSDWTCHVGNVSPTLPSSKKSKVQLGKTMLSTKRLRRQIFFMISNLLKLDNRTVTTMYESGIDVSSTDVQDIAKNLDFLQLTGFTKEQIAAFPLILAHSNKKLIRVAGEAKDRVRSSLLSSSLLPQASPVADVHTGALPNTVSPSQEQVSPLSPDMLMGNDPSSEDFLVAEVLFASPERHLNTLQYLLEKENSFSLASPDGQKVSGFIHLTA</sequence>
<keyword evidence="2" id="KW-1185">Reference proteome</keyword>
<accession>A0AAV2IHW4</accession>